<dbReference type="InterPro" id="IPR016024">
    <property type="entry name" value="ARM-type_fold"/>
</dbReference>
<dbReference type="PANTHER" id="PTHR47766">
    <property type="entry name" value="PROTEIN EFR3"/>
    <property type="match status" value="1"/>
</dbReference>
<feature type="region of interest" description="Disordered" evidence="2">
    <location>
        <begin position="910"/>
        <end position="934"/>
    </location>
</feature>
<evidence type="ECO:0000313" key="3">
    <source>
        <dbReference type="EMBL" id="KAK7470482.1"/>
    </source>
</evidence>
<keyword evidence="4" id="KW-1185">Reference proteome</keyword>
<dbReference type="Pfam" id="PF21072">
    <property type="entry name" value="EFR3"/>
    <property type="match status" value="1"/>
</dbReference>
<dbReference type="Proteomes" id="UP001498398">
    <property type="component" value="Unassembled WGS sequence"/>
</dbReference>
<evidence type="ECO:0000256" key="1">
    <source>
        <dbReference type="ARBA" id="ARBA00010216"/>
    </source>
</evidence>
<gene>
    <name evidence="3" type="primary">EFR3</name>
    <name evidence="3" type="ORF">VKT23_001908</name>
</gene>
<dbReference type="PANTHER" id="PTHR47766:SF1">
    <property type="entry name" value="PROTEIN EFR3"/>
    <property type="match status" value="1"/>
</dbReference>
<evidence type="ECO:0000313" key="4">
    <source>
        <dbReference type="Proteomes" id="UP001498398"/>
    </source>
</evidence>
<feature type="compositionally biased region" description="Polar residues" evidence="2">
    <location>
        <begin position="612"/>
        <end position="628"/>
    </location>
</feature>
<dbReference type="SUPFAM" id="SSF48371">
    <property type="entry name" value="ARM repeat"/>
    <property type="match status" value="1"/>
</dbReference>
<proteinExistence type="inferred from homology"/>
<protein>
    <submittedName>
        <fullName evidence="3">Plasma membrane localization protein</fullName>
    </submittedName>
</protein>
<accession>A0ABR1K1R5</accession>
<dbReference type="InterPro" id="IPR039786">
    <property type="entry name" value="EFR3"/>
</dbReference>
<evidence type="ECO:0000256" key="2">
    <source>
        <dbReference type="SAM" id="MobiDB-lite"/>
    </source>
</evidence>
<reference evidence="3 4" key="1">
    <citation type="submission" date="2024-01" db="EMBL/GenBank/DDBJ databases">
        <title>A draft genome for the cacao thread blight pathogen Marasmiellus scandens.</title>
        <authorList>
            <person name="Baruah I.K."/>
            <person name="Leung J."/>
            <person name="Bukari Y."/>
            <person name="Amoako-Attah I."/>
            <person name="Meinhardt L.W."/>
            <person name="Bailey B.A."/>
            <person name="Cohen S.P."/>
        </authorList>
    </citation>
    <scope>NUCLEOTIDE SEQUENCE [LARGE SCALE GENOMIC DNA]</scope>
    <source>
        <strain evidence="3 4">GH-19</strain>
    </source>
</reference>
<feature type="region of interest" description="Disordered" evidence="2">
    <location>
        <begin position="597"/>
        <end position="641"/>
    </location>
</feature>
<feature type="compositionally biased region" description="Polar residues" evidence="2">
    <location>
        <begin position="910"/>
        <end position="919"/>
    </location>
</feature>
<name>A0ABR1K1R5_9AGAR</name>
<dbReference type="EMBL" id="JBANRG010000002">
    <property type="protein sequence ID" value="KAK7470482.1"/>
    <property type="molecule type" value="Genomic_DNA"/>
</dbReference>
<dbReference type="InterPro" id="IPR049150">
    <property type="entry name" value="EFR3_HEAT-like_rpt"/>
</dbReference>
<organism evidence="3 4">
    <name type="scientific">Marasmiellus scandens</name>
    <dbReference type="NCBI Taxonomy" id="2682957"/>
    <lineage>
        <taxon>Eukaryota</taxon>
        <taxon>Fungi</taxon>
        <taxon>Dikarya</taxon>
        <taxon>Basidiomycota</taxon>
        <taxon>Agaricomycotina</taxon>
        <taxon>Agaricomycetes</taxon>
        <taxon>Agaricomycetidae</taxon>
        <taxon>Agaricales</taxon>
        <taxon>Marasmiineae</taxon>
        <taxon>Omphalotaceae</taxon>
        <taxon>Marasmiellus</taxon>
    </lineage>
</organism>
<comment type="similarity">
    <text evidence="1">Belongs to the EFR3 family.</text>
</comment>
<sequence>MNFFTPNHVQLLNSCYPPTSVLLASGSDYIPNSQELSRLTYYASNHPEKLSKLGSELEKRVKTECRKFRSGNVRNRAYLLLELSIFRSLATECRRDIALLSPSLLASIEVTLSTAANDLEVVSRTASVFTAWTTYTDGHLIGADSSLTKDYLSILRHFASLSSSEAKDSEVRNRTRLIGFAALTGAVNSEALFNDSVQFRTQVSIFLRPVLLTVLQTDLKVLEEQSEGVKDAPISPYLAEFRTRPVMERRAASIHLHIDGDKGPSMSDVSSAALRALFSLLEHVNGPQLSSIIRSWLDNLGELKGWSKVDHCCWFAQKIAEWSQYQYRYAVPIILVEYLVAQGQDSPQPTSLSQALIVMVTTVFNSPVPLVNLSTSDILSNLVMILVRRCSVNPEDPLLPNLIQCISSLGRHVYYSDQIHDLASELINRLSTLEVQGVVAHGSPNFSHCRNQAIRCLLMGLVGLINEADKNEHNEGRSVSPTPGSVASVEAVTQDAGLNERHSRRTRVPTDIWQDTLSFLCDTDYAVRADYAQALDFYIDKEMPKHGDFTNVDGTKRQVPALNTNLLLHGGDPGVKFLHAVHAYLYTLATSSTLGPGPSTPISENGPILTVQPATPLTESHPTDVSQNNDRRSPHPSKSRKTSMVFRLMEQAPEHVLSTTSATSSDYSLILQILETVHEELPVRGMITGIPMLLALDRACRPPEHAASEVTARINVVKLVLARTWLAVGKAWDSPELVGIAEKALSSKPHSIVLSEVRSAELGTYHAPLEPQSLSTDTSESIWPGVDAKAALAAIVSNKNVQEATSLNEESLLEWLSVAWSAQSALKESVERPSMYDATLRGDGVSPLLKISPGFMHIENISLQSLARSNRGVGVTELREALEGRSSMSQTALNKAASISTLDHVSSILGTDNRLTPTRSRTRGKKRAVPSGSGEVRDVLNKLGLGKQNGSLLKSSFPALQSEKSATANMR</sequence>
<comment type="caution">
    <text evidence="3">The sequence shown here is derived from an EMBL/GenBank/DDBJ whole genome shotgun (WGS) entry which is preliminary data.</text>
</comment>